<dbReference type="PROSITE" id="PS50850">
    <property type="entry name" value="MFS"/>
    <property type="match status" value="1"/>
</dbReference>
<dbReference type="PANTHER" id="PTHR23526">
    <property type="entry name" value="INTEGRAL MEMBRANE TRANSPORT PROTEIN-RELATED"/>
    <property type="match status" value="1"/>
</dbReference>
<accession>A0ABS2P005</accession>
<feature type="transmembrane region" description="Helical" evidence="6">
    <location>
        <begin position="141"/>
        <end position="165"/>
    </location>
</feature>
<dbReference type="InterPro" id="IPR036259">
    <property type="entry name" value="MFS_trans_sf"/>
</dbReference>
<keyword evidence="4 6" id="KW-1133">Transmembrane helix</keyword>
<feature type="transmembrane region" description="Helical" evidence="6">
    <location>
        <begin position="17"/>
        <end position="42"/>
    </location>
</feature>
<dbReference type="PROSITE" id="PS00217">
    <property type="entry name" value="SUGAR_TRANSPORT_2"/>
    <property type="match status" value="1"/>
</dbReference>
<proteinExistence type="predicted"/>
<feature type="transmembrane region" description="Helical" evidence="6">
    <location>
        <begin position="81"/>
        <end position="101"/>
    </location>
</feature>
<evidence type="ECO:0000256" key="6">
    <source>
        <dbReference type="SAM" id="Phobius"/>
    </source>
</evidence>
<comment type="subcellular location">
    <subcellularLocation>
        <location evidence="1">Cell membrane</location>
        <topology evidence="1">Multi-pass membrane protein</topology>
    </subcellularLocation>
</comment>
<evidence type="ECO:0000313" key="8">
    <source>
        <dbReference type="EMBL" id="MBM7620268.1"/>
    </source>
</evidence>
<feature type="transmembrane region" description="Helical" evidence="6">
    <location>
        <begin position="353"/>
        <end position="373"/>
    </location>
</feature>
<feature type="transmembrane region" description="Helical" evidence="6">
    <location>
        <begin position="171"/>
        <end position="195"/>
    </location>
</feature>
<organism evidence="8 9">
    <name type="scientific">Sutcliffiella tianshenii</name>
    <dbReference type="NCBI Taxonomy" id="1463404"/>
    <lineage>
        <taxon>Bacteria</taxon>
        <taxon>Bacillati</taxon>
        <taxon>Bacillota</taxon>
        <taxon>Bacilli</taxon>
        <taxon>Bacillales</taxon>
        <taxon>Bacillaceae</taxon>
        <taxon>Sutcliffiella</taxon>
    </lineage>
</organism>
<evidence type="ECO:0000256" key="3">
    <source>
        <dbReference type="ARBA" id="ARBA00022692"/>
    </source>
</evidence>
<feature type="domain" description="Major facilitator superfamily (MFS) profile" evidence="7">
    <location>
        <begin position="1"/>
        <end position="200"/>
    </location>
</feature>
<protein>
    <submittedName>
        <fullName evidence="8">YQGE family putative transporter</fullName>
    </submittedName>
</protein>
<evidence type="ECO:0000256" key="2">
    <source>
        <dbReference type="ARBA" id="ARBA00022448"/>
    </source>
</evidence>
<keyword evidence="3 6" id="KW-0812">Transmembrane</keyword>
<gene>
    <name evidence="8" type="ORF">JOC95_002121</name>
</gene>
<sequence length="429" mass="48141">MVALKKLIGDVEVNKDLLLLLVIGGLYSLSIALSNTFVNVYLWKQSGEFSDLGFYNLAVVIFQPLTFILAGRWAKKIDRVIVLRLGVVFLALFYLSVLFIGDQASTYLLMLGSLLGIGYGFYWLAFNVLTFEITEPETRDFFNGFLGILSSVGGMIGPFAAGYIISNLEKFTGYTVIFTISLVLFSAAVVLSLFIKRRGAEGSYELKRIIKERRNNDNWRYITNAHFFQGLREGTFIFAVSVLVYITTNSEMALGTFGLLNSAVAFVAYYFATRLIKKHHRKKAILIGGLILYGAIFFLVFELTYVKLLFYAVTIAIAYPLLLVPYVSLTYDVIGRSWKAGEMRIEYIVVREIFLNGGRAVSVILFLIAVLFFDQQKSIPVLMCIIGAGHAMIYPFVRKIELEPAKPVIKEEPHPIVTTLRDGEGESKP</sequence>
<dbReference type="CDD" id="cd06174">
    <property type="entry name" value="MFS"/>
    <property type="match status" value="1"/>
</dbReference>
<feature type="transmembrane region" description="Helical" evidence="6">
    <location>
        <begin position="54"/>
        <end position="74"/>
    </location>
</feature>
<comment type="caution">
    <text evidence="8">The sequence shown here is derived from an EMBL/GenBank/DDBJ whole genome shotgun (WGS) entry which is preliminary data.</text>
</comment>
<dbReference type="Proteomes" id="UP000737402">
    <property type="component" value="Unassembled WGS sequence"/>
</dbReference>
<dbReference type="PANTHER" id="PTHR23526:SF2">
    <property type="entry name" value="MAJOR FACILITATOR SUPERFAMILY (MFS) PROFILE DOMAIN-CONTAINING PROTEIN"/>
    <property type="match status" value="1"/>
</dbReference>
<dbReference type="InterPro" id="IPR052528">
    <property type="entry name" value="Sugar_transport-like"/>
</dbReference>
<feature type="transmembrane region" description="Helical" evidence="6">
    <location>
        <begin position="252"/>
        <end position="272"/>
    </location>
</feature>
<feature type="transmembrane region" description="Helical" evidence="6">
    <location>
        <begin position="309"/>
        <end position="333"/>
    </location>
</feature>
<dbReference type="RefSeq" id="WP_204415825.1">
    <property type="nucleotide sequence ID" value="NZ_JAFBED010000004.1"/>
</dbReference>
<feature type="transmembrane region" description="Helical" evidence="6">
    <location>
        <begin position="221"/>
        <end position="246"/>
    </location>
</feature>
<evidence type="ECO:0000259" key="7">
    <source>
        <dbReference type="PROSITE" id="PS50850"/>
    </source>
</evidence>
<dbReference type="SUPFAM" id="SSF103473">
    <property type="entry name" value="MFS general substrate transporter"/>
    <property type="match status" value="1"/>
</dbReference>
<feature type="transmembrane region" description="Helical" evidence="6">
    <location>
        <begin position="284"/>
        <end position="303"/>
    </location>
</feature>
<feature type="transmembrane region" description="Helical" evidence="6">
    <location>
        <begin position="379"/>
        <end position="397"/>
    </location>
</feature>
<feature type="transmembrane region" description="Helical" evidence="6">
    <location>
        <begin position="107"/>
        <end position="129"/>
    </location>
</feature>
<dbReference type="InterPro" id="IPR005829">
    <property type="entry name" value="Sugar_transporter_CS"/>
</dbReference>
<evidence type="ECO:0000313" key="9">
    <source>
        <dbReference type="Proteomes" id="UP000737402"/>
    </source>
</evidence>
<dbReference type="Pfam" id="PF07690">
    <property type="entry name" value="MFS_1"/>
    <property type="match status" value="1"/>
</dbReference>
<evidence type="ECO:0000256" key="4">
    <source>
        <dbReference type="ARBA" id="ARBA00022989"/>
    </source>
</evidence>
<evidence type="ECO:0000256" key="1">
    <source>
        <dbReference type="ARBA" id="ARBA00004651"/>
    </source>
</evidence>
<dbReference type="InterPro" id="IPR011701">
    <property type="entry name" value="MFS"/>
</dbReference>
<dbReference type="InterPro" id="IPR020846">
    <property type="entry name" value="MFS_dom"/>
</dbReference>
<evidence type="ECO:0000256" key="5">
    <source>
        <dbReference type="ARBA" id="ARBA00023136"/>
    </source>
</evidence>
<name>A0ABS2P005_9BACI</name>
<keyword evidence="2" id="KW-0813">Transport</keyword>
<keyword evidence="5 6" id="KW-0472">Membrane</keyword>
<dbReference type="Gene3D" id="1.20.1250.20">
    <property type="entry name" value="MFS general substrate transporter like domains"/>
    <property type="match status" value="1"/>
</dbReference>
<keyword evidence="9" id="KW-1185">Reference proteome</keyword>
<reference evidence="8 9" key="1">
    <citation type="submission" date="2021-01" db="EMBL/GenBank/DDBJ databases">
        <title>Genomic Encyclopedia of Type Strains, Phase IV (KMG-IV): sequencing the most valuable type-strain genomes for metagenomic binning, comparative biology and taxonomic classification.</title>
        <authorList>
            <person name="Goeker M."/>
        </authorList>
    </citation>
    <scope>NUCLEOTIDE SEQUENCE [LARGE SCALE GENOMIC DNA]</scope>
    <source>
        <strain evidence="8 9">DSM 25879</strain>
    </source>
</reference>
<dbReference type="EMBL" id="JAFBED010000004">
    <property type="protein sequence ID" value="MBM7620268.1"/>
    <property type="molecule type" value="Genomic_DNA"/>
</dbReference>